<dbReference type="InterPro" id="IPR013046">
    <property type="entry name" value="GpV/Gp45"/>
</dbReference>
<dbReference type="Pfam" id="PF04717">
    <property type="entry name" value="Phage_base_V"/>
    <property type="match status" value="1"/>
</dbReference>
<protein>
    <submittedName>
        <fullName evidence="2">Phage baseplate assembly protein V</fullName>
    </submittedName>
</protein>
<dbReference type="InterPro" id="IPR037026">
    <property type="entry name" value="Vgr_OB-fold_dom_sf"/>
</dbReference>
<gene>
    <name evidence="2" type="ORF">GQA94_15995</name>
</gene>
<evidence type="ECO:0000259" key="1">
    <source>
        <dbReference type="Pfam" id="PF04717"/>
    </source>
</evidence>
<sequence length="180" mass="18596">MVAMNITDLIRRLDNLIRLGTIVAVDHEAARCTVTSGGLTVPNLPWLALRAGSSSDWDPPTVGEQCILFSPSGEPAQGVALVGLYSQQRPAPSNSATVRRRTYPDGAVIDYDHASHTLSATLPDGGKAQLAAPGGVSILGNVVITGRVTVSDDVVAAGISLVKHVHSGVQSGPSNTGEPQ</sequence>
<dbReference type="OrthoDB" id="4931325at2"/>
<organism evidence="2 3">
    <name type="scientific">Stutzerimonas stutzeri</name>
    <name type="common">Pseudomonas stutzeri</name>
    <dbReference type="NCBI Taxonomy" id="316"/>
    <lineage>
        <taxon>Bacteria</taxon>
        <taxon>Pseudomonadati</taxon>
        <taxon>Pseudomonadota</taxon>
        <taxon>Gammaproteobacteria</taxon>
        <taxon>Pseudomonadales</taxon>
        <taxon>Pseudomonadaceae</taxon>
        <taxon>Stutzerimonas</taxon>
    </lineage>
</organism>
<proteinExistence type="predicted"/>
<dbReference type="NCBIfam" id="TIGR01644">
    <property type="entry name" value="phage_P2_V"/>
    <property type="match status" value="1"/>
</dbReference>
<dbReference type="Proteomes" id="UP000438983">
    <property type="component" value="Chromosome"/>
</dbReference>
<dbReference type="Pfam" id="PF18946">
    <property type="entry name" value="Apex"/>
    <property type="match status" value="1"/>
</dbReference>
<reference evidence="2 3" key="1">
    <citation type="submission" date="2019-12" db="EMBL/GenBank/DDBJ databases">
        <title>Complete genome sequence of Pseudomonas stutzeri.</title>
        <authorList>
            <person name="Lim S.R."/>
            <person name="Kim J.H."/>
        </authorList>
    </citation>
    <scope>NUCLEOTIDE SEQUENCE [LARGE SCALE GENOMIC DNA]</scope>
    <source>
        <strain evidence="2 3">PM101005</strain>
    </source>
</reference>
<feature type="domain" description="Gp5/Type VI secretion system Vgr protein OB-fold" evidence="1">
    <location>
        <begin position="18"/>
        <end position="85"/>
    </location>
</feature>
<dbReference type="EMBL" id="CP046902">
    <property type="protein sequence ID" value="QGZ32712.1"/>
    <property type="molecule type" value="Genomic_DNA"/>
</dbReference>
<dbReference type="InterPro" id="IPR006531">
    <property type="entry name" value="Gp5/Vgr_OB"/>
</dbReference>
<accession>A0A6I6M1D5</accession>
<dbReference type="Gene3D" id="6.20.150.10">
    <property type="match status" value="1"/>
</dbReference>
<dbReference type="Gene3D" id="2.40.50.230">
    <property type="entry name" value="Gp5 N-terminal domain"/>
    <property type="match status" value="1"/>
</dbReference>
<name>A0A6I6M1D5_STUST</name>
<dbReference type="AlphaFoldDB" id="A0A6I6M1D5"/>
<evidence type="ECO:0000313" key="3">
    <source>
        <dbReference type="Proteomes" id="UP000438983"/>
    </source>
</evidence>
<dbReference type="RefSeq" id="WP_158190134.1">
    <property type="nucleotide sequence ID" value="NZ_CP046902.1"/>
</dbReference>
<dbReference type="InterPro" id="IPR044033">
    <property type="entry name" value="GpV-like_apex"/>
</dbReference>
<evidence type="ECO:0000313" key="2">
    <source>
        <dbReference type="EMBL" id="QGZ32712.1"/>
    </source>
</evidence>